<dbReference type="EMBL" id="KB007811">
    <property type="protein sequence ID" value="ELR24621.1"/>
    <property type="molecule type" value="Genomic_DNA"/>
</dbReference>
<dbReference type="PROSITE" id="PS50102">
    <property type="entry name" value="RRM"/>
    <property type="match status" value="2"/>
</dbReference>
<feature type="compositionally biased region" description="Pro residues" evidence="6">
    <location>
        <begin position="32"/>
        <end position="50"/>
    </location>
</feature>
<feature type="compositionally biased region" description="Basic and acidic residues" evidence="6">
    <location>
        <begin position="59"/>
        <end position="84"/>
    </location>
</feature>
<dbReference type="KEGG" id="acan:ACA1_172060"/>
<organism evidence="8 9">
    <name type="scientific">Acanthamoeba castellanii (strain ATCC 30010 / Neff)</name>
    <dbReference type="NCBI Taxonomy" id="1257118"/>
    <lineage>
        <taxon>Eukaryota</taxon>
        <taxon>Amoebozoa</taxon>
        <taxon>Discosea</taxon>
        <taxon>Longamoebia</taxon>
        <taxon>Centramoebida</taxon>
        <taxon>Acanthamoebidae</taxon>
        <taxon>Acanthamoeba</taxon>
    </lineage>
</organism>
<dbReference type="PANTHER" id="PTHR23236:SF25">
    <property type="entry name" value="RNA-BINDING PROTEIN 34"/>
    <property type="match status" value="1"/>
</dbReference>
<evidence type="ECO:0000256" key="3">
    <source>
        <dbReference type="ARBA" id="ARBA00022884"/>
    </source>
</evidence>
<dbReference type="SUPFAM" id="SSF54928">
    <property type="entry name" value="RNA-binding domain, RBD"/>
    <property type="match status" value="2"/>
</dbReference>
<dbReference type="GO" id="GO:0005730">
    <property type="term" value="C:nucleolus"/>
    <property type="evidence" value="ECO:0007669"/>
    <property type="project" value="UniProtKB-SubCell"/>
</dbReference>
<keyword evidence="4" id="KW-0539">Nucleus</keyword>
<dbReference type="SMART" id="SM00360">
    <property type="entry name" value="RRM"/>
    <property type="match status" value="2"/>
</dbReference>
<feature type="compositionally biased region" description="Acidic residues" evidence="6">
    <location>
        <begin position="113"/>
        <end position="133"/>
    </location>
</feature>
<feature type="compositionally biased region" description="Basic residues" evidence="6">
    <location>
        <begin position="368"/>
        <end position="385"/>
    </location>
</feature>
<evidence type="ECO:0000256" key="2">
    <source>
        <dbReference type="ARBA" id="ARBA00007077"/>
    </source>
</evidence>
<evidence type="ECO:0000313" key="9">
    <source>
        <dbReference type="Proteomes" id="UP000011083"/>
    </source>
</evidence>
<dbReference type="InterPro" id="IPR000504">
    <property type="entry name" value="RRM_dom"/>
</dbReference>
<dbReference type="STRING" id="1257118.L8HJS9"/>
<dbReference type="Pfam" id="PF00076">
    <property type="entry name" value="RRM_1"/>
    <property type="match status" value="2"/>
</dbReference>
<feature type="compositionally biased region" description="Gly residues" evidence="6">
    <location>
        <begin position="386"/>
        <end position="398"/>
    </location>
</feature>
<dbReference type="InterPro" id="IPR034221">
    <property type="entry name" value="RBM34_RRM2"/>
</dbReference>
<accession>L8HJS9</accession>
<comment type="subcellular location">
    <subcellularLocation>
        <location evidence="1">Nucleus</location>
        <location evidence="1">Nucleolus</location>
    </subcellularLocation>
</comment>
<dbReference type="GeneID" id="14925643"/>
<dbReference type="InterPro" id="IPR012677">
    <property type="entry name" value="Nucleotide-bd_a/b_plait_sf"/>
</dbReference>
<reference evidence="8 9" key="1">
    <citation type="journal article" date="2013" name="Genome Biol.">
        <title>Genome of Acanthamoeba castellanii highlights extensive lateral gene transfer and early evolution of tyrosine kinase signaling.</title>
        <authorList>
            <person name="Clarke M."/>
            <person name="Lohan A.J."/>
            <person name="Liu B."/>
            <person name="Lagkouvardos I."/>
            <person name="Roy S."/>
            <person name="Zafar N."/>
            <person name="Bertelli C."/>
            <person name="Schilde C."/>
            <person name="Kianianmomeni A."/>
            <person name="Burglin T.R."/>
            <person name="Frech C."/>
            <person name="Turcotte B."/>
            <person name="Kopec K.O."/>
            <person name="Synnott J.M."/>
            <person name="Choo C."/>
            <person name="Paponov I."/>
            <person name="Finkler A."/>
            <person name="Soon Heng Tan C."/>
            <person name="Hutchins A.P."/>
            <person name="Weinmeier T."/>
            <person name="Rattei T."/>
            <person name="Chu J.S."/>
            <person name="Gimenez G."/>
            <person name="Irimia M."/>
            <person name="Rigden D.J."/>
            <person name="Fitzpatrick D.A."/>
            <person name="Lorenzo-Morales J."/>
            <person name="Bateman A."/>
            <person name="Chiu C.H."/>
            <person name="Tang P."/>
            <person name="Hegemann P."/>
            <person name="Fromm H."/>
            <person name="Raoult D."/>
            <person name="Greub G."/>
            <person name="Miranda-Saavedra D."/>
            <person name="Chen N."/>
            <person name="Nash P."/>
            <person name="Ginger M.L."/>
            <person name="Horn M."/>
            <person name="Schaap P."/>
            <person name="Caler L."/>
            <person name="Loftus B."/>
        </authorList>
    </citation>
    <scope>NUCLEOTIDE SEQUENCE [LARGE SCALE GENOMIC DNA]</scope>
    <source>
        <strain evidence="8 9">Neff</strain>
    </source>
</reference>
<dbReference type="RefSeq" id="XP_004356521.1">
    <property type="nucleotide sequence ID" value="XM_004356468.1"/>
</dbReference>
<evidence type="ECO:0000313" key="8">
    <source>
        <dbReference type="EMBL" id="ELR24621.1"/>
    </source>
</evidence>
<name>L8HJS9_ACACF</name>
<dbReference type="AlphaFoldDB" id="L8HJS9"/>
<evidence type="ECO:0000256" key="6">
    <source>
        <dbReference type="SAM" id="MobiDB-lite"/>
    </source>
</evidence>
<dbReference type="Gene3D" id="3.30.70.330">
    <property type="match status" value="2"/>
</dbReference>
<feature type="domain" description="RRM" evidence="7">
    <location>
        <begin position="141"/>
        <end position="242"/>
    </location>
</feature>
<feature type="region of interest" description="Disordered" evidence="6">
    <location>
        <begin position="1"/>
        <end position="138"/>
    </location>
</feature>
<evidence type="ECO:0000256" key="5">
    <source>
        <dbReference type="PROSITE-ProRule" id="PRU00176"/>
    </source>
</evidence>
<evidence type="ECO:0000259" key="7">
    <source>
        <dbReference type="PROSITE" id="PS50102"/>
    </source>
</evidence>
<feature type="domain" description="RRM" evidence="7">
    <location>
        <begin position="249"/>
        <end position="326"/>
    </location>
</feature>
<comment type="similarity">
    <text evidence="2">Belongs to the RRM RBM34 family.</text>
</comment>
<protein>
    <submittedName>
        <fullName evidence="8">RNA recognition motif domain containing protein</fullName>
    </submittedName>
</protein>
<dbReference type="Proteomes" id="UP000011083">
    <property type="component" value="Unassembled WGS sequence"/>
</dbReference>
<dbReference type="CDD" id="cd12395">
    <property type="entry name" value="RRM2_RBM34"/>
    <property type="match status" value="1"/>
</dbReference>
<keyword evidence="9" id="KW-1185">Reference proteome</keyword>
<dbReference type="OMA" id="KCTDEQM"/>
<dbReference type="VEuPathDB" id="AmoebaDB:ACA1_172060"/>
<dbReference type="OrthoDB" id="442677at2759"/>
<feature type="compositionally biased region" description="Polar residues" evidence="6">
    <location>
        <begin position="352"/>
        <end position="361"/>
    </location>
</feature>
<sequence>MESTKSSKLKLPTKAAKEESTVNPTLIALFNAPPPLPAKKKSPPPPPPSPRVAAAADASGKRKKDEDDKDKNKNKKVEKEEASKSSKKKSKKPKKDDTDKEEEVEETKKEEPVEAEEDSEEDEDEEEDGEGEMDAEKKKECTIFVGNVPVTVTKKELRRIFAPYGKIQSIRFRSVAFAFPKRKNGDKKAAFLGKHFHPDRDTCNVYVVFAEKDSALKALAANNTKIELSDGVAHLSVDLAYAPTWNMARAAFVGNLPFSIRDEELRSHFESAGTVKRVRIVRDSATFMGKGFGFVEFENKDDLLGALSLHESELQGRQIRVFKASNHQQQQGALKGPATKGNFKGQGGATSRPYQGMQSMQGAALRVERKRKRMESGGAKHKPKRSGGGGGGPKGKQAGGNSQRPKKARTA</sequence>
<dbReference type="CDD" id="cd12394">
    <property type="entry name" value="RRM1_RBM34"/>
    <property type="match status" value="1"/>
</dbReference>
<proteinExistence type="inferred from homology"/>
<feature type="region of interest" description="Disordered" evidence="6">
    <location>
        <begin position="325"/>
        <end position="411"/>
    </location>
</feature>
<evidence type="ECO:0000256" key="1">
    <source>
        <dbReference type="ARBA" id="ARBA00004604"/>
    </source>
</evidence>
<dbReference type="InterPro" id="IPR035979">
    <property type="entry name" value="RBD_domain_sf"/>
</dbReference>
<feature type="compositionally biased region" description="Low complexity" evidence="6">
    <location>
        <begin position="1"/>
        <end position="14"/>
    </location>
</feature>
<keyword evidence="3 5" id="KW-0694">RNA-binding</keyword>
<dbReference type="PANTHER" id="PTHR23236">
    <property type="entry name" value="EUKARYOTIC TRANSLATION INITIATION FACTOR 4B/4H"/>
    <property type="match status" value="1"/>
</dbReference>
<dbReference type="GO" id="GO:0003723">
    <property type="term" value="F:RNA binding"/>
    <property type="evidence" value="ECO:0007669"/>
    <property type="project" value="UniProtKB-UniRule"/>
</dbReference>
<gene>
    <name evidence="8" type="ORF">ACA1_172060</name>
</gene>
<evidence type="ECO:0000256" key="4">
    <source>
        <dbReference type="ARBA" id="ARBA00023242"/>
    </source>
</evidence>